<dbReference type="RefSeq" id="WP_088471224.1">
    <property type="nucleotide sequence ID" value="NZ_NISJ01000001.1"/>
</dbReference>
<sequence length="83" mass="8950">MTRKPLLALLISLLLLPASCALGVVAGDMQGVRLGRAPGEGGPLWVENLLWIGALALILYWARQISRLYRKPAAEPAPTETTE</sequence>
<reference evidence="2 3" key="1">
    <citation type="journal article" date="2002" name="Int. J. Syst. Evol. Microbiol.">
        <title>Sphingopyxis witflariensis sp. nov., isolated from activated sludge.</title>
        <authorList>
            <person name="Kampfer P."/>
            <person name="Witzenberger R."/>
            <person name="Denner E.B."/>
            <person name="Busse H.J."/>
            <person name="Neef A."/>
        </authorList>
    </citation>
    <scope>NUCLEOTIDE SEQUENCE [LARGE SCALE GENOMIC DNA]</scope>
    <source>
        <strain evidence="2 3">DSM 14551</strain>
    </source>
</reference>
<evidence type="ECO:0000313" key="3">
    <source>
        <dbReference type="Proteomes" id="UP000197097"/>
    </source>
</evidence>
<proteinExistence type="predicted"/>
<dbReference type="AlphaFoldDB" id="A0A246K6A4"/>
<organism evidence="2 3">
    <name type="scientific">Sphingopyxis witflariensis</name>
    <dbReference type="NCBI Taxonomy" id="173675"/>
    <lineage>
        <taxon>Bacteria</taxon>
        <taxon>Pseudomonadati</taxon>
        <taxon>Pseudomonadota</taxon>
        <taxon>Alphaproteobacteria</taxon>
        <taxon>Sphingomonadales</taxon>
        <taxon>Sphingomonadaceae</taxon>
        <taxon>Sphingopyxis</taxon>
    </lineage>
</organism>
<dbReference type="EMBL" id="NISJ01000001">
    <property type="protein sequence ID" value="OWR01415.1"/>
    <property type="molecule type" value="Genomic_DNA"/>
</dbReference>
<evidence type="ECO:0000313" key="2">
    <source>
        <dbReference type="EMBL" id="OWR01415.1"/>
    </source>
</evidence>
<keyword evidence="1" id="KW-0472">Membrane</keyword>
<accession>A0A246K6A4</accession>
<keyword evidence="3" id="KW-1185">Reference proteome</keyword>
<keyword evidence="1" id="KW-1133">Transmembrane helix</keyword>
<protein>
    <submittedName>
        <fullName evidence="2">Uncharacterized protein</fullName>
    </submittedName>
</protein>
<comment type="caution">
    <text evidence="2">The sequence shown here is derived from an EMBL/GenBank/DDBJ whole genome shotgun (WGS) entry which is preliminary data.</text>
</comment>
<keyword evidence="1" id="KW-0812">Transmembrane</keyword>
<gene>
    <name evidence="2" type="ORF">CDQ91_03190</name>
</gene>
<name>A0A246K6A4_9SPHN</name>
<evidence type="ECO:0000256" key="1">
    <source>
        <dbReference type="SAM" id="Phobius"/>
    </source>
</evidence>
<feature type="transmembrane region" description="Helical" evidence="1">
    <location>
        <begin position="44"/>
        <end position="62"/>
    </location>
</feature>
<dbReference type="Proteomes" id="UP000197097">
    <property type="component" value="Unassembled WGS sequence"/>
</dbReference>
<dbReference type="OrthoDB" id="7451401at2"/>